<dbReference type="Gene3D" id="1.10.287.470">
    <property type="entry name" value="Helix hairpin bin"/>
    <property type="match status" value="1"/>
</dbReference>
<dbReference type="Gene3D" id="2.40.420.20">
    <property type="match status" value="1"/>
</dbReference>
<gene>
    <name evidence="5" type="ORF">GQN54_06330</name>
</gene>
<reference evidence="5 6" key="1">
    <citation type="submission" date="2019-12" db="EMBL/GenBank/DDBJ databases">
        <authorList>
            <person name="Zhao J."/>
        </authorList>
    </citation>
    <scope>NUCLEOTIDE SEQUENCE [LARGE SCALE GENOMIC DNA]</scope>
    <source>
        <strain evidence="5 6">S-15</strain>
    </source>
</reference>
<dbReference type="RefSeq" id="WP_160632669.1">
    <property type="nucleotide sequence ID" value="NZ_WWNE01000005.1"/>
</dbReference>
<feature type="signal peptide" evidence="2">
    <location>
        <begin position="1"/>
        <end position="21"/>
    </location>
</feature>
<dbReference type="Gene3D" id="2.40.50.100">
    <property type="match status" value="1"/>
</dbReference>
<evidence type="ECO:0000259" key="3">
    <source>
        <dbReference type="Pfam" id="PF25917"/>
    </source>
</evidence>
<evidence type="ECO:0000313" key="5">
    <source>
        <dbReference type="EMBL" id="NBG65727.1"/>
    </source>
</evidence>
<keyword evidence="6" id="KW-1185">Reference proteome</keyword>
<organism evidence="5 6">
    <name type="scientific">Acidiluteibacter ferrifornacis</name>
    <dbReference type="NCBI Taxonomy" id="2692424"/>
    <lineage>
        <taxon>Bacteria</taxon>
        <taxon>Pseudomonadati</taxon>
        <taxon>Bacteroidota</taxon>
        <taxon>Flavobacteriia</taxon>
        <taxon>Flavobacteriales</taxon>
        <taxon>Cryomorphaceae</taxon>
        <taxon>Acidiluteibacter</taxon>
    </lineage>
</organism>
<dbReference type="Gene3D" id="2.40.30.170">
    <property type="match status" value="1"/>
</dbReference>
<dbReference type="NCBIfam" id="TIGR01730">
    <property type="entry name" value="RND_mfp"/>
    <property type="match status" value="1"/>
</dbReference>
<sequence length="344" mass="37396">MKKVTLSIAAISLMLSITSCGNDEAASSATETKTLNVETYKVIEQSFNSELVTTANLMAEEQVDLMAPVTGQVLNIYFKEGQNIKKGQTIVRLDDRSWKAELLGVNAEFSSSEKEYQRKLQLLDVGGSSQEEVDLAYSKVQTLQSKMQQLQVNINLANVVAPFSGQLGMRNFSEGAFLQQGDLITSLTANENIKVDFSVAQAYKNSIKIDKKVIVVVDGDSLAATIYAISPSVNQETRMITVRAMLELTKNQSVLPGTYAEVILPINAIDDALLVPTQAVVPSITEQTVYVYNNGKAERRVVTLGNRTADKVHVLTGIKAGEVILTTGLLAVKDGMSISIKEPK</sequence>
<dbReference type="InterPro" id="IPR058637">
    <property type="entry name" value="YknX-like_C"/>
</dbReference>
<dbReference type="InterPro" id="IPR006143">
    <property type="entry name" value="RND_pump_MFP"/>
</dbReference>
<dbReference type="EMBL" id="WWNE01000005">
    <property type="protein sequence ID" value="NBG65727.1"/>
    <property type="molecule type" value="Genomic_DNA"/>
</dbReference>
<dbReference type="AlphaFoldDB" id="A0A6N9NKP1"/>
<evidence type="ECO:0000313" key="6">
    <source>
        <dbReference type="Proteomes" id="UP000470771"/>
    </source>
</evidence>
<dbReference type="InterPro" id="IPR058625">
    <property type="entry name" value="MdtA-like_BSH"/>
</dbReference>
<name>A0A6N9NKP1_9FLAO</name>
<comment type="similarity">
    <text evidence="1">Belongs to the membrane fusion protein (MFP) (TC 8.A.1) family.</text>
</comment>
<comment type="caution">
    <text evidence="5">The sequence shown here is derived from an EMBL/GenBank/DDBJ whole genome shotgun (WGS) entry which is preliminary data.</text>
</comment>
<evidence type="ECO:0000256" key="1">
    <source>
        <dbReference type="ARBA" id="ARBA00009477"/>
    </source>
</evidence>
<dbReference type="PROSITE" id="PS51257">
    <property type="entry name" value="PROKAR_LIPOPROTEIN"/>
    <property type="match status" value="1"/>
</dbReference>
<dbReference type="GO" id="GO:0015562">
    <property type="term" value="F:efflux transmembrane transporter activity"/>
    <property type="evidence" value="ECO:0007669"/>
    <property type="project" value="TreeGrafter"/>
</dbReference>
<feature type="chain" id="PRO_5026960057" evidence="2">
    <location>
        <begin position="22"/>
        <end position="344"/>
    </location>
</feature>
<keyword evidence="2" id="KW-0732">Signal</keyword>
<accession>A0A6N9NKP1</accession>
<dbReference type="Pfam" id="PF25989">
    <property type="entry name" value="YknX_C"/>
    <property type="match status" value="1"/>
</dbReference>
<dbReference type="Pfam" id="PF25917">
    <property type="entry name" value="BSH_RND"/>
    <property type="match status" value="1"/>
</dbReference>
<dbReference type="GO" id="GO:1990281">
    <property type="term" value="C:efflux pump complex"/>
    <property type="evidence" value="ECO:0007669"/>
    <property type="project" value="TreeGrafter"/>
</dbReference>
<dbReference type="PANTHER" id="PTHR30469:SF36">
    <property type="entry name" value="BLL3903 PROTEIN"/>
    <property type="match status" value="1"/>
</dbReference>
<dbReference type="SUPFAM" id="SSF111369">
    <property type="entry name" value="HlyD-like secretion proteins"/>
    <property type="match status" value="1"/>
</dbReference>
<proteinExistence type="inferred from homology"/>
<dbReference type="Proteomes" id="UP000470771">
    <property type="component" value="Unassembled WGS sequence"/>
</dbReference>
<evidence type="ECO:0000259" key="4">
    <source>
        <dbReference type="Pfam" id="PF25989"/>
    </source>
</evidence>
<evidence type="ECO:0000256" key="2">
    <source>
        <dbReference type="SAM" id="SignalP"/>
    </source>
</evidence>
<protein>
    <submittedName>
        <fullName evidence="5">Efflux RND transporter periplasmic adaptor subunit</fullName>
    </submittedName>
</protein>
<dbReference type="PANTHER" id="PTHR30469">
    <property type="entry name" value="MULTIDRUG RESISTANCE PROTEIN MDTA"/>
    <property type="match status" value="1"/>
</dbReference>
<feature type="domain" description="Multidrug resistance protein MdtA-like barrel-sandwich hybrid" evidence="3">
    <location>
        <begin position="61"/>
        <end position="182"/>
    </location>
</feature>
<feature type="domain" description="YknX-like C-terminal permuted SH3-like" evidence="4">
    <location>
        <begin position="273"/>
        <end position="339"/>
    </location>
</feature>